<evidence type="ECO:0000313" key="1">
    <source>
        <dbReference type="EMBL" id="ONK67670.1"/>
    </source>
</evidence>
<name>A0A5P1EUA3_ASPOF</name>
<evidence type="ECO:0000313" key="2">
    <source>
        <dbReference type="Proteomes" id="UP000243459"/>
    </source>
</evidence>
<organism evidence="1 2">
    <name type="scientific">Asparagus officinalis</name>
    <name type="common">Garden asparagus</name>
    <dbReference type="NCBI Taxonomy" id="4686"/>
    <lineage>
        <taxon>Eukaryota</taxon>
        <taxon>Viridiplantae</taxon>
        <taxon>Streptophyta</taxon>
        <taxon>Embryophyta</taxon>
        <taxon>Tracheophyta</taxon>
        <taxon>Spermatophyta</taxon>
        <taxon>Magnoliopsida</taxon>
        <taxon>Liliopsida</taxon>
        <taxon>Asparagales</taxon>
        <taxon>Asparagaceae</taxon>
        <taxon>Asparagoideae</taxon>
        <taxon>Asparagus</taxon>
    </lineage>
</organism>
<protein>
    <submittedName>
        <fullName evidence="1">Uncharacterized protein</fullName>
    </submittedName>
</protein>
<dbReference type="EMBL" id="CM007385">
    <property type="protein sequence ID" value="ONK67670.1"/>
    <property type="molecule type" value="Genomic_DNA"/>
</dbReference>
<dbReference type="AlphaFoldDB" id="A0A5P1EUA3"/>
<proteinExistence type="predicted"/>
<sequence>MLTGGASSSCAMDFSLRSSRPRLPFHLFGTGPHAFVISAAYHKCWRFFSVEWNAPKPRHLSPLKGALQRGLVSGAVSPILIFMLCDDLPDCIQVASFLSYELMQSTNEADFFTEYGEASRYQIQEVSAREVMGSSTRPWIPTMERR</sequence>
<reference evidence="2" key="1">
    <citation type="journal article" date="2017" name="Nat. Commun.">
        <title>The asparagus genome sheds light on the origin and evolution of a young Y chromosome.</title>
        <authorList>
            <person name="Harkess A."/>
            <person name="Zhou J."/>
            <person name="Xu C."/>
            <person name="Bowers J.E."/>
            <person name="Van der Hulst R."/>
            <person name="Ayyampalayam S."/>
            <person name="Mercati F."/>
            <person name="Riccardi P."/>
            <person name="McKain M.R."/>
            <person name="Kakrana A."/>
            <person name="Tang H."/>
            <person name="Ray J."/>
            <person name="Groenendijk J."/>
            <person name="Arikit S."/>
            <person name="Mathioni S.M."/>
            <person name="Nakano M."/>
            <person name="Shan H."/>
            <person name="Telgmann-Rauber A."/>
            <person name="Kanno A."/>
            <person name="Yue Z."/>
            <person name="Chen H."/>
            <person name="Li W."/>
            <person name="Chen Y."/>
            <person name="Xu X."/>
            <person name="Zhang Y."/>
            <person name="Luo S."/>
            <person name="Chen H."/>
            <person name="Gao J."/>
            <person name="Mao Z."/>
            <person name="Pires J.C."/>
            <person name="Luo M."/>
            <person name="Kudrna D."/>
            <person name="Wing R.A."/>
            <person name="Meyers B.C."/>
            <person name="Yi K."/>
            <person name="Kong H."/>
            <person name="Lavrijsen P."/>
            <person name="Sunseri F."/>
            <person name="Falavigna A."/>
            <person name="Ye Y."/>
            <person name="Leebens-Mack J.H."/>
            <person name="Chen G."/>
        </authorList>
    </citation>
    <scope>NUCLEOTIDE SEQUENCE [LARGE SCALE GENOMIC DNA]</scope>
    <source>
        <strain evidence="2">cv. DH0086</strain>
    </source>
</reference>
<keyword evidence="2" id="KW-1185">Reference proteome</keyword>
<dbReference type="Gramene" id="ONK67670">
    <property type="protein sequence ID" value="ONK67670"/>
    <property type="gene ID" value="A4U43_C05F2520"/>
</dbReference>
<dbReference type="Proteomes" id="UP000243459">
    <property type="component" value="Chromosome 5"/>
</dbReference>
<gene>
    <name evidence="1" type="ORF">A4U43_C05F2520</name>
</gene>
<accession>A0A5P1EUA3</accession>